<dbReference type="EMBL" id="CALLCH030000012">
    <property type="protein sequence ID" value="CAI4215452.1"/>
    <property type="molecule type" value="Genomic_DNA"/>
</dbReference>
<reference evidence="1" key="1">
    <citation type="submission" date="2022-11" db="EMBL/GenBank/DDBJ databases">
        <authorList>
            <person name="Scott C."/>
            <person name="Bruce N."/>
        </authorList>
    </citation>
    <scope>NUCLEOTIDE SEQUENCE</scope>
</reference>
<gene>
    <name evidence="1" type="ORF">PPNO1_LOCUS5161</name>
</gene>
<dbReference type="OrthoDB" id="2590756at2759"/>
<accession>A0A9P1M9Q8</accession>
<dbReference type="AlphaFoldDB" id="A0A9P1M9Q8"/>
<protein>
    <submittedName>
        <fullName evidence="1">Uncharacterized protein</fullName>
    </submittedName>
</protein>
<name>A0A9P1M9Q8_9PEZI</name>
<evidence type="ECO:0000313" key="1">
    <source>
        <dbReference type="EMBL" id="CAI4215452.1"/>
    </source>
</evidence>
<evidence type="ECO:0000313" key="2">
    <source>
        <dbReference type="Proteomes" id="UP000838763"/>
    </source>
</evidence>
<sequence length="134" mass="14274">MQLSAVPFLAHALIECIGATSFILYPASQIPNPSREASLVSQLVGGALLQSSLIALIIAFKSEFAVDSGAWDNADRALALAFAFWHVWPCYRAIARIQSRGGEGAKTQQTLGGPVVHLGVHSVLLSAFLWSALQ</sequence>
<comment type="caution">
    <text evidence="1">The sequence shown here is derived from an EMBL/GenBank/DDBJ whole genome shotgun (WGS) entry which is preliminary data.</text>
</comment>
<organism evidence="1 2">
    <name type="scientific">Parascedosporium putredinis</name>
    <dbReference type="NCBI Taxonomy" id="1442378"/>
    <lineage>
        <taxon>Eukaryota</taxon>
        <taxon>Fungi</taxon>
        <taxon>Dikarya</taxon>
        <taxon>Ascomycota</taxon>
        <taxon>Pezizomycotina</taxon>
        <taxon>Sordariomycetes</taxon>
        <taxon>Hypocreomycetidae</taxon>
        <taxon>Microascales</taxon>
        <taxon>Microascaceae</taxon>
        <taxon>Parascedosporium</taxon>
    </lineage>
</organism>
<dbReference type="Proteomes" id="UP000838763">
    <property type="component" value="Unassembled WGS sequence"/>
</dbReference>
<keyword evidence="2" id="KW-1185">Reference proteome</keyword>
<proteinExistence type="predicted"/>